<dbReference type="Proteomes" id="UP000566995">
    <property type="component" value="Unassembled WGS sequence"/>
</dbReference>
<dbReference type="EMBL" id="JACHLI010000001">
    <property type="protein sequence ID" value="MBB4861519.1"/>
    <property type="molecule type" value="Genomic_DNA"/>
</dbReference>
<name>A0A7W7KFT3_PSENT</name>
<protein>
    <submittedName>
        <fullName evidence="1">Uncharacterized protein</fullName>
    </submittedName>
</protein>
<dbReference type="AlphaFoldDB" id="A0A7W7KFT3"/>
<comment type="caution">
    <text evidence="1">The sequence shown here is derived from an EMBL/GenBank/DDBJ whole genome shotgun (WGS) entry which is preliminary data.</text>
</comment>
<dbReference type="RefSeq" id="WP_184585779.1">
    <property type="nucleotide sequence ID" value="NZ_JACHLI010000001.1"/>
</dbReference>
<organism evidence="1 2">
    <name type="scientific">Pseudomonas nitroreducens</name>
    <dbReference type="NCBI Taxonomy" id="46680"/>
    <lineage>
        <taxon>Bacteria</taxon>
        <taxon>Pseudomonadati</taxon>
        <taxon>Pseudomonadota</taxon>
        <taxon>Gammaproteobacteria</taxon>
        <taxon>Pseudomonadales</taxon>
        <taxon>Pseudomonadaceae</taxon>
        <taxon>Pseudomonas</taxon>
    </lineage>
</organism>
<sequence length="92" mass="10410">MSELKSYAEQIAALDDLSIVGHLLNIARGMREGQRKDEFLALARVKLPGLSEERLQQCVRQLGNHLAASDAYQDDLVDFKAGRDWRLVSNKR</sequence>
<evidence type="ECO:0000313" key="1">
    <source>
        <dbReference type="EMBL" id="MBB4861519.1"/>
    </source>
</evidence>
<reference evidence="1 2" key="1">
    <citation type="submission" date="2020-08" db="EMBL/GenBank/DDBJ databases">
        <title>Functional genomics of gut bacteria from endangered species of beetles.</title>
        <authorList>
            <person name="Carlos-Shanley C."/>
        </authorList>
    </citation>
    <scope>NUCLEOTIDE SEQUENCE [LARGE SCALE GENOMIC DNA]</scope>
    <source>
        <strain evidence="1 2">S00179</strain>
    </source>
</reference>
<evidence type="ECO:0000313" key="2">
    <source>
        <dbReference type="Proteomes" id="UP000566995"/>
    </source>
</evidence>
<gene>
    <name evidence="1" type="ORF">HNP46_000330</name>
</gene>
<proteinExistence type="predicted"/>
<accession>A0A7W7KFT3</accession>